<dbReference type="Proteomes" id="UP000297737">
    <property type="component" value="Unassembled WGS sequence"/>
</dbReference>
<name>A0A4Y9ELL3_9SPHN</name>
<keyword evidence="2" id="KW-1185">Reference proteome</keyword>
<evidence type="ECO:0008006" key="3">
    <source>
        <dbReference type="Google" id="ProtNLM"/>
    </source>
</evidence>
<gene>
    <name evidence="1" type="ORF">EUV02_07080</name>
</gene>
<sequence length="269" mass="29734">MAARPAHAGEALFGYLYTAEVMPAGAIEVEQWVTDKIGQENGHFNELQLRTEIEFGVTDRFQVAGYLNTKYENETAAPGDAGLKFDGFSFEAIWQLKNPYKDSFGLALYAEPSIAPDETEFEFKVLAQKNLMDGRLVLAANAVAEWVVEQQDNLTDPLTGHVIAAGGTEKISELQMLLGASYRVAPNWFIGAEYRYVTEFEGLGFDERIESANYIGPTVHFAKGKWFATLTWLTRFGANDYGPQPLVPPGAFEPDVTTNGLRLKVGVSF</sequence>
<dbReference type="AlphaFoldDB" id="A0A4Y9ELL3"/>
<dbReference type="InterPro" id="IPR011250">
    <property type="entry name" value="OMP/PagP_B-barrel"/>
</dbReference>
<accession>A0A4Y9ELL3</accession>
<dbReference type="EMBL" id="SIHO01000002">
    <property type="protein sequence ID" value="TFU02966.1"/>
    <property type="molecule type" value="Genomic_DNA"/>
</dbReference>
<protein>
    <recommendedName>
        <fullName evidence="3">Porin</fullName>
    </recommendedName>
</protein>
<dbReference type="InterPro" id="IPR046603">
    <property type="entry name" value="DUF6662"/>
</dbReference>
<organism evidence="1 2">
    <name type="scientific">Glacieibacterium arshaanense</name>
    <dbReference type="NCBI Taxonomy" id="2511025"/>
    <lineage>
        <taxon>Bacteria</taxon>
        <taxon>Pseudomonadati</taxon>
        <taxon>Pseudomonadota</taxon>
        <taxon>Alphaproteobacteria</taxon>
        <taxon>Sphingomonadales</taxon>
        <taxon>Sphingosinicellaceae</taxon>
        <taxon>Glacieibacterium</taxon>
    </lineage>
</organism>
<evidence type="ECO:0000313" key="1">
    <source>
        <dbReference type="EMBL" id="TFU02966.1"/>
    </source>
</evidence>
<dbReference type="OrthoDB" id="3078733at2"/>
<dbReference type="Pfam" id="PF20367">
    <property type="entry name" value="DUF6662"/>
    <property type="match status" value="1"/>
</dbReference>
<reference evidence="1 2" key="1">
    <citation type="submission" date="2019-02" db="EMBL/GenBank/DDBJ databases">
        <title>Polymorphobacter sp. isolated from the lake at the Tibet of China.</title>
        <authorList>
            <person name="Li A."/>
        </authorList>
    </citation>
    <scope>NUCLEOTIDE SEQUENCE [LARGE SCALE GENOMIC DNA]</scope>
    <source>
        <strain evidence="1 2">DJ1R-1</strain>
    </source>
</reference>
<dbReference type="SUPFAM" id="SSF56925">
    <property type="entry name" value="OMPA-like"/>
    <property type="match status" value="1"/>
</dbReference>
<proteinExistence type="predicted"/>
<comment type="caution">
    <text evidence="1">The sequence shown here is derived from an EMBL/GenBank/DDBJ whole genome shotgun (WGS) entry which is preliminary data.</text>
</comment>
<evidence type="ECO:0000313" key="2">
    <source>
        <dbReference type="Proteomes" id="UP000297737"/>
    </source>
</evidence>
<dbReference type="RefSeq" id="WP_135245558.1">
    <property type="nucleotide sequence ID" value="NZ_SIHO01000002.1"/>
</dbReference>